<sequence>MLRLHTKVHGAFYQHKMEQCLWSPLFNVLRESAIPTTFSRLFSPERENICSTYTFLHKLAFVLSGLALIQQAVVYSDMWNLNLTINNTTLKELAVSFGLIDMIKNSNMAKDAIESRLMELMQHVANEYELPYDASDKRESTDDAFGKR</sequence>
<dbReference type="eggNOG" id="ENOG5031E9C">
    <property type="taxonomic scope" value="Bacteria"/>
</dbReference>
<proteinExistence type="predicted"/>
<dbReference type="KEGG" id="llo:LLO_2773"/>
<organism evidence="1 2">
    <name type="scientific">Legionella longbeachae serogroup 1 (strain NSW150)</name>
    <dbReference type="NCBI Taxonomy" id="661367"/>
    <lineage>
        <taxon>Bacteria</taxon>
        <taxon>Pseudomonadati</taxon>
        <taxon>Pseudomonadota</taxon>
        <taxon>Gammaproteobacteria</taxon>
        <taxon>Legionellales</taxon>
        <taxon>Legionellaceae</taxon>
        <taxon>Legionella</taxon>
    </lineage>
</organism>
<evidence type="ECO:0000313" key="1">
    <source>
        <dbReference type="EMBL" id="CBJ13206.1"/>
    </source>
</evidence>
<dbReference type="HOGENOM" id="CLU_1756569_0_0_6"/>
<accession>D3HL87</accession>
<name>D3HL87_LEGLN</name>
<evidence type="ECO:0000313" key="2">
    <source>
        <dbReference type="Proteomes" id="UP000001060"/>
    </source>
</evidence>
<protein>
    <submittedName>
        <fullName evidence="1">Uncharacterized protein</fullName>
    </submittedName>
</protein>
<dbReference type="STRING" id="661367.LLO_2773"/>
<gene>
    <name evidence="1" type="ordered locus">LLO_2773</name>
</gene>
<keyword evidence="2" id="KW-1185">Reference proteome</keyword>
<reference evidence="1 2" key="1">
    <citation type="journal article" date="2010" name="PLoS Genet.">
        <title>Analysis of the Legionella longbeachae genome and transcriptome uncovers unique strategies to cause Legionnaires' disease.</title>
        <authorList>
            <person name="Cazalet C."/>
            <person name="Gomez-Valero L."/>
            <person name="Rusniok C."/>
            <person name="Lomma M."/>
            <person name="Dervins-Ravault D."/>
            <person name="Newton H."/>
            <person name="Sansom F."/>
            <person name="Jarraud S."/>
            <person name="Zidane N."/>
            <person name="Ma L."/>
            <person name="Bouchier C."/>
            <person name="Etienne J."/>
            <person name="Hartland E."/>
            <person name="Buchrieser C."/>
        </authorList>
    </citation>
    <scope>NUCLEOTIDE SEQUENCE [LARGE SCALE GENOMIC DNA]</scope>
    <source>
        <strain evidence="1 2">NSW150</strain>
    </source>
</reference>
<dbReference type="AlphaFoldDB" id="D3HL87"/>
<dbReference type="EMBL" id="FN650140">
    <property type="protein sequence ID" value="CBJ13206.1"/>
    <property type="molecule type" value="Genomic_DNA"/>
</dbReference>
<dbReference type="Proteomes" id="UP000001060">
    <property type="component" value="Chromosome"/>
</dbReference>
<dbReference type="OrthoDB" id="5651280at2"/>